<reference evidence="1" key="1">
    <citation type="submission" date="2022-03" db="EMBL/GenBank/DDBJ databases">
        <authorList>
            <person name="Martin H S."/>
        </authorList>
    </citation>
    <scope>NUCLEOTIDE SEQUENCE</scope>
</reference>
<protein>
    <submittedName>
        <fullName evidence="1">Uncharacterized protein</fullName>
    </submittedName>
</protein>
<organism evidence="1 2">
    <name type="scientific">Iphiclides podalirius</name>
    <name type="common">scarce swallowtail</name>
    <dbReference type="NCBI Taxonomy" id="110791"/>
    <lineage>
        <taxon>Eukaryota</taxon>
        <taxon>Metazoa</taxon>
        <taxon>Ecdysozoa</taxon>
        <taxon>Arthropoda</taxon>
        <taxon>Hexapoda</taxon>
        <taxon>Insecta</taxon>
        <taxon>Pterygota</taxon>
        <taxon>Neoptera</taxon>
        <taxon>Endopterygota</taxon>
        <taxon>Lepidoptera</taxon>
        <taxon>Glossata</taxon>
        <taxon>Ditrysia</taxon>
        <taxon>Papilionoidea</taxon>
        <taxon>Papilionidae</taxon>
        <taxon>Papilioninae</taxon>
        <taxon>Iphiclides</taxon>
    </lineage>
</organism>
<keyword evidence="2" id="KW-1185">Reference proteome</keyword>
<proteinExistence type="predicted"/>
<sequence length="139" mass="15172">MQAFVASTSGESHARSPPPVSSHIEYCPLRHLPYGVVRPTKQRRRRAVATLRSISNRSVPDSFLTPFTRVLPRGCIRNCSLCFGGVEHAALLATWKPVADNGAVISAFGRDKRAHASAANMRCMFPLSVAQLHASSPDY</sequence>
<accession>A0ABN8IWA0</accession>
<evidence type="ECO:0000313" key="1">
    <source>
        <dbReference type="EMBL" id="CAH2062681.1"/>
    </source>
</evidence>
<gene>
    <name evidence="1" type="ORF">IPOD504_LOCUS12112</name>
</gene>
<name>A0ABN8IWA0_9NEOP</name>
<feature type="non-terminal residue" evidence="1">
    <location>
        <position position="1"/>
    </location>
</feature>
<dbReference type="Proteomes" id="UP000837857">
    <property type="component" value="Chromosome 3"/>
</dbReference>
<dbReference type="EMBL" id="OW152815">
    <property type="protein sequence ID" value="CAH2062681.1"/>
    <property type="molecule type" value="Genomic_DNA"/>
</dbReference>
<evidence type="ECO:0000313" key="2">
    <source>
        <dbReference type="Proteomes" id="UP000837857"/>
    </source>
</evidence>